<dbReference type="EMBL" id="JAPFRF010000002">
    <property type="protein sequence ID" value="KAJ7341352.1"/>
    <property type="molecule type" value="Genomic_DNA"/>
</dbReference>
<organism evidence="1 2">
    <name type="scientific">Phrynocephalus forsythii</name>
    <dbReference type="NCBI Taxonomy" id="171643"/>
    <lineage>
        <taxon>Eukaryota</taxon>
        <taxon>Metazoa</taxon>
        <taxon>Chordata</taxon>
        <taxon>Craniata</taxon>
        <taxon>Vertebrata</taxon>
        <taxon>Euteleostomi</taxon>
        <taxon>Lepidosauria</taxon>
        <taxon>Squamata</taxon>
        <taxon>Bifurcata</taxon>
        <taxon>Unidentata</taxon>
        <taxon>Episquamata</taxon>
        <taxon>Toxicofera</taxon>
        <taxon>Iguania</taxon>
        <taxon>Acrodonta</taxon>
        <taxon>Agamidae</taxon>
        <taxon>Agaminae</taxon>
        <taxon>Phrynocephalus</taxon>
    </lineage>
</organism>
<gene>
    <name evidence="1" type="ORF">JRQ81_005346</name>
</gene>
<evidence type="ECO:0000313" key="2">
    <source>
        <dbReference type="Proteomes" id="UP001142489"/>
    </source>
</evidence>
<accession>A0A9Q1B651</accession>
<evidence type="ECO:0008006" key="3">
    <source>
        <dbReference type="Google" id="ProtNLM"/>
    </source>
</evidence>
<dbReference type="AlphaFoldDB" id="A0A9Q1B651"/>
<feature type="non-terminal residue" evidence="1">
    <location>
        <position position="1"/>
    </location>
</feature>
<evidence type="ECO:0000313" key="1">
    <source>
        <dbReference type="EMBL" id="KAJ7341352.1"/>
    </source>
</evidence>
<reference evidence="1" key="1">
    <citation type="journal article" date="2023" name="DNA Res.">
        <title>Chromosome-level genome assembly of Phrynocephalus forsythii using third-generation DNA sequencing and Hi-C analysis.</title>
        <authorList>
            <person name="Qi Y."/>
            <person name="Zhao W."/>
            <person name="Zhao Y."/>
            <person name="Niu C."/>
            <person name="Cao S."/>
            <person name="Zhang Y."/>
        </authorList>
    </citation>
    <scope>NUCLEOTIDE SEQUENCE</scope>
    <source>
        <tissue evidence="1">Muscle</tissue>
    </source>
</reference>
<protein>
    <recommendedName>
        <fullName evidence="3">Reverse transcriptase</fullName>
    </recommendedName>
</protein>
<comment type="caution">
    <text evidence="1">The sequence shown here is derived from an EMBL/GenBank/DDBJ whole genome shotgun (WGS) entry which is preliminary data.</text>
</comment>
<keyword evidence="2" id="KW-1185">Reference proteome</keyword>
<sequence>IWDIERQTIIEGTNPTYFPFYYGLSPNFEHGSNYFRKLLNLQERRAFMVARLNIFPSAVTLGRYSKTTYKNRLCKFCQLEPDSASHILTRCPSHHTIHQQLLDPYISKLPPIPDIITSRLLADKNPSLTESIAKYLLLIHQKDSPVPFTSQIFTSTLD</sequence>
<proteinExistence type="predicted"/>
<dbReference type="Proteomes" id="UP001142489">
    <property type="component" value="Unassembled WGS sequence"/>
</dbReference>
<name>A0A9Q1B651_9SAUR</name>